<dbReference type="PANTHER" id="PTHR24379">
    <property type="entry name" value="KRAB AND ZINC FINGER DOMAIN-CONTAINING"/>
    <property type="match status" value="1"/>
</dbReference>
<dbReference type="OrthoDB" id="3561125at2759"/>
<dbReference type="PROSITE" id="PS50157">
    <property type="entry name" value="ZINC_FINGER_C2H2_2"/>
    <property type="match status" value="3"/>
</dbReference>
<evidence type="ECO:0000256" key="4">
    <source>
        <dbReference type="ARBA" id="ARBA00022833"/>
    </source>
</evidence>
<reference evidence="7" key="1">
    <citation type="submission" date="2021-12" db="EMBL/GenBank/DDBJ databases">
        <authorList>
            <person name="King R."/>
        </authorList>
    </citation>
    <scope>NUCLEOTIDE SEQUENCE</scope>
</reference>
<keyword evidence="3 5" id="KW-0863">Zinc-finger</keyword>
<dbReference type="PANTHER" id="PTHR24379:SF121">
    <property type="entry name" value="C2H2-TYPE DOMAIN-CONTAINING PROTEIN"/>
    <property type="match status" value="1"/>
</dbReference>
<keyword evidence="8" id="KW-1185">Reference proteome</keyword>
<dbReference type="InterPro" id="IPR036236">
    <property type="entry name" value="Znf_C2H2_sf"/>
</dbReference>
<keyword evidence="1" id="KW-0479">Metal-binding</keyword>
<feature type="domain" description="C2H2-type" evidence="6">
    <location>
        <begin position="153"/>
        <end position="181"/>
    </location>
</feature>
<feature type="domain" description="C2H2-type" evidence="6">
    <location>
        <begin position="279"/>
        <end position="306"/>
    </location>
</feature>
<evidence type="ECO:0000256" key="5">
    <source>
        <dbReference type="PROSITE-ProRule" id="PRU00042"/>
    </source>
</evidence>
<keyword evidence="4" id="KW-0862">Zinc</keyword>
<dbReference type="GO" id="GO:0008270">
    <property type="term" value="F:zinc ion binding"/>
    <property type="evidence" value="ECO:0007669"/>
    <property type="project" value="UniProtKB-KW"/>
</dbReference>
<evidence type="ECO:0000313" key="8">
    <source>
        <dbReference type="Proteomes" id="UP001154078"/>
    </source>
</evidence>
<dbReference type="Gene3D" id="3.30.160.60">
    <property type="entry name" value="Classic Zinc Finger"/>
    <property type="match status" value="3"/>
</dbReference>
<accession>A0A9P0FDC0</accession>
<proteinExistence type="predicted"/>
<dbReference type="EMBL" id="OV121142">
    <property type="protein sequence ID" value="CAH0549284.1"/>
    <property type="molecule type" value="Genomic_DNA"/>
</dbReference>
<gene>
    <name evidence="7" type="ORF">MELIAE_LOCUS2477</name>
</gene>
<sequence length="375" mass="44300">MEQQIVKKEPEDISMNYVQLSTSADLEMPSTSGVAIKHEIKEELDDGENFMVYVKEELDTYNENDLKFEAEDEMFLYKSFRSKIDQESDDGEGGEDLSCNIREKSSDSDFSEGNDCLYECQHCFIQFFNKEICSKHETKCLTPRVRVIKEKLFDCDFCSKKYQTKPDLIQHKKYIHKKNELAKMTCEKCGYETVHKGSYNRHMKNHDKKNYLKCHFCAYITAELKTLNAHTLSKHREENKIKLTCKIYECAKCLYSTVRKYDYDNHIKVCLKLKNLESFQCQICPYKTIRKSTLTRHIKTHSKIKQLQCLFCEHKSNEKINLDNHILTKHAEMLNESNKNLITAKVHACKHCKYKSTKLGNFKYHMENQHQKYLI</sequence>
<evidence type="ECO:0000313" key="7">
    <source>
        <dbReference type="EMBL" id="CAH0549284.1"/>
    </source>
</evidence>
<evidence type="ECO:0000259" key="6">
    <source>
        <dbReference type="PROSITE" id="PS50157"/>
    </source>
</evidence>
<feature type="domain" description="C2H2-type" evidence="6">
    <location>
        <begin position="184"/>
        <end position="211"/>
    </location>
</feature>
<dbReference type="Proteomes" id="UP001154078">
    <property type="component" value="Chromosome 11"/>
</dbReference>
<evidence type="ECO:0000256" key="3">
    <source>
        <dbReference type="ARBA" id="ARBA00022771"/>
    </source>
</evidence>
<dbReference type="Pfam" id="PF00096">
    <property type="entry name" value="zf-C2H2"/>
    <property type="match status" value="1"/>
</dbReference>
<dbReference type="AlphaFoldDB" id="A0A9P0FDC0"/>
<name>A0A9P0FDC0_BRAAE</name>
<evidence type="ECO:0000256" key="1">
    <source>
        <dbReference type="ARBA" id="ARBA00022723"/>
    </source>
</evidence>
<dbReference type="PROSITE" id="PS00028">
    <property type="entry name" value="ZINC_FINGER_C2H2_1"/>
    <property type="match status" value="1"/>
</dbReference>
<dbReference type="SMART" id="SM00355">
    <property type="entry name" value="ZnF_C2H2"/>
    <property type="match status" value="7"/>
</dbReference>
<keyword evidence="2" id="KW-0677">Repeat</keyword>
<dbReference type="SUPFAM" id="SSF57667">
    <property type="entry name" value="beta-beta-alpha zinc fingers"/>
    <property type="match status" value="2"/>
</dbReference>
<organism evidence="7 8">
    <name type="scientific">Brassicogethes aeneus</name>
    <name type="common">Rape pollen beetle</name>
    <name type="synonym">Meligethes aeneus</name>
    <dbReference type="NCBI Taxonomy" id="1431903"/>
    <lineage>
        <taxon>Eukaryota</taxon>
        <taxon>Metazoa</taxon>
        <taxon>Ecdysozoa</taxon>
        <taxon>Arthropoda</taxon>
        <taxon>Hexapoda</taxon>
        <taxon>Insecta</taxon>
        <taxon>Pterygota</taxon>
        <taxon>Neoptera</taxon>
        <taxon>Endopterygota</taxon>
        <taxon>Coleoptera</taxon>
        <taxon>Polyphaga</taxon>
        <taxon>Cucujiformia</taxon>
        <taxon>Nitidulidae</taxon>
        <taxon>Meligethinae</taxon>
        <taxon>Brassicogethes</taxon>
    </lineage>
</organism>
<evidence type="ECO:0000256" key="2">
    <source>
        <dbReference type="ARBA" id="ARBA00022737"/>
    </source>
</evidence>
<protein>
    <recommendedName>
        <fullName evidence="6">C2H2-type domain-containing protein</fullName>
    </recommendedName>
</protein>
<dbReference type="InterPro" id="IPR013087">
    <property type="entry name" value="Znf_C2H2_type"/>
</dbReference>